<dbReference type="InterPro" id="IPR006631">
    <property type="entry name" value="DM4_12"/>
</dbReference>
<feature type="compositionally biased region" description="Polar residues" evidence="1">
    <location>
        <begin position="1"/>
        <end position="14"/>
    </location>
</feature>
<evidence type="ECO:0000313" key="3">
    <source>
        <dbReference type="Proteomes" id="UP000504633"/>
    </source>
</evidence>
<keyword evidence="2" id="KW-0472">Membrane</keyword>
<keyword evidence="3" id="KW-1185">Reference proteome</keyword>
<dbReference type="GeneID" id="111601322"/>
<proteinExistence type="predicted"/>
<evidence type="ECO:0000256" key="2">
    <source>
        <dbReference type="SAM" id="Phobius"/>
    </source>
</evidence>
<feature type="compositionally biased region" description="Basic and acidic residues" evidence="1">
    <location>
        <begin position="24"/>
        <end position="34"/>
    </location>
</feature>
<gene>
    <name evidence="4" type="primary">LOC111601322</name>
</gene>
<dbReference type="RefSeq" id="XP_023173620.1">
    <property type="nucleotide sequence ID" value="XM_023317852.2"/>
</dbReference>
<dbReference type="KEGG" id="dhe:111601322"/>
<keyword evidence="2" id="KW-0812">Transmembrane</keyword>
<name>A0A6J1M9K3_DROHY</name>
<dbReference type="AlphaFoldDB" id="A0A6J1M9K3"/>
<dbReference type="Proteomes" id="UP000504633">
    <property type="component" value="Unplaced"/>
</dbReference>
<protein>
    <submittedName>
        <fullName evidence="4">Uncharacterized protein LOC111601322</fullName>
    </submittedName>
</protein>
<evidence type="ECO:0000313" key="4">
    <source>
        <dbReference type="RefSeq" id="XP_023173620.1"/>
    </source>
</evidence>
<feature type="region of interest" description="Disordered" evidence="1">
    <location>
        <begin position="1"/>
        <end position="34"/>
    </location>
</feature>
<organism evidence="3 4">
    <name type="scientific">Drosophila hydei</name>
    <name type="common">Fruit fly</name>
    <dbReference type="NCBI Taxonomy" id="7224"/>
    <lineage>
        <taxon>Eukaryota</taxon>
        <taxon>Metazoa</taxon>
        <taxon>Ecdysozoa</taxon>
        <taxon>Arthropoda</taxon>
        <taxon>Hexapoda</taxon>
        <taxon>Insecta</taxon>
        <taxon>Pterygota</taxon>
        <taxon>Neoptera</taxon>
        <taxon>Endopterygota</taxon>
        <taxon>Diptera</taxon>
        <taxon>Brachycera</taxon>
        <taxon>Muscomorpha</taxon>
        <taxon>Ephydroidea</taxon>
        <taxon>Drosophilidae</taxon>
        <taxon>Drosophila</taxon>
    </lineage>
</organism>
<accession>A0A6J1M9K3</accession>
<sequence length="236" mass="25646">KVKRNTPYSESTHWSRAYPNENKTQLKEPETASTKDRLERLGYTTGYGSLNGYPSSSGLSAYNPIKLDLGGVVLGTLVGIGAIILIPKLLSAFHGGYGGYGRSEDDNDLASLSSMINKIDNVLGQNNIDSTSCMQRAVCGYIRSTENNIKSGVSDQMDEFIHMLSGNSLVDYLLDGTAIKEALEHGKETNDKTCEELYLSCPLNSKSATNILMKLLPKKQIPTKLKSAGNEAESKI</sequence>
<feature type="non-terminal residue" evidence="4">
    <location>
        <position position="1"/>
    </location>
</feature>
<dbReference type="Pfam" id="PF07841">
    <property type="entry name" value="DM4_12"/>
    <property type="match status" value="1"/>
</dbReference>
<dbReference type="OMA" id="MQRAVCG"/>
<dbReference type="CTD" id="41292"/>
<dbReference type="OrthoDB" id="6356735at2759"/>
<evidence type="ECO:0000256" key="1">
    <source>
        <dbReference type="SAM" id="MobiDB-lite"/>
    </source>
</evidence>
<reference evidence="4" key="1">
    <citation type="submission" date="2025-08" db="UniProtKB">
        <authorList>
            <consortium name="RefSeq"/>
        </authorList>
    </citation>
    <scope>IDENTIFICATION</scope>
    <source>
        <strain evidence="4">15085-1641.00</strain>
        <tissue evidence="4">Whole body</tissue>
    </source>
</reference>
<keyword evidence="2" id="KW-1133">Transmembrane helix</keyword>
<feature type="transmembrane region" description="Helical" evidence="2">
    <location>
        <begin position="69"/>
        <end position="90"/>
    </location>
</feature>